<dbReference type="SUPFAM" id="SSF53448">
    <property type="entry name" value="Nucleotide-diphospho-sugar transferases"/>
    <property type="match status" value="1"/>
</dbReference>
<reference evidence="2 3" key="1">
    <citation type="submission" date="2016-01" db="EMBL/GenBank/DDBJ databases">
        <authorList>
            <person name="Oliw E.H."/>
        </authorList>
    </citation>
    <scope>NUCLEOTIDE SEQUENCE [LARGE SCALE GENOMIC DNA]</scope>
    <source>
        <strain evidence="2 3">MJR7757A</strain>
    </source>
</reference>
<dbReference type="EMBL" id="LRPU01000178">
    <property type="protein sequence ID" value="KXA06962.1"/>
    <property type="molecule type" value="Genomic_DNA"/>
</dbReference>
<dbReference type="RefSeq" id="WP_060796659.1">
    <property type="nucleotide sequence ID" value="NZ_KQ956312.1"/>
</dbReference>
<dbReference type="InterPro" id="IPR051706">
    <property type="entry name" value="Glycosyltransferase_domain"/>
</dbReference>
<proteinExistence type="predicted"/>
<name>A0A133MSC7_CLOPF</name>
<evidence type="ECO:0008006" key="4">
    <source>
        <dbReference type="Google" id="ProtNLM"/>
    </source>
</evidence>
<gene>
    <name evidence="2" type="ORF">HMPREF3222_02816</name>
</gene>
<comment type="caution">
    <text evidence="2">The sequence shown here is derived from an EMBL/GenBank/DDBJ whole genome shotgun (WGS) entry which is preliminary data.</text>
</comment>
<dbReference type="AlphaFoldDB" id="A0A133MSC7"/>
<dbReference type="Gene3D" id="3.90.550.20">
    <property type="match status" value="1"/>
</dbReference>
<organism evidence="2 3">
    <name type="scientific">Clostridium perfringens</name>
    <dbReference type="NCBI Taxonomy" id="1502"/>
    <lineage>
        <taxon>Bacteria</taxon>
        <taxon>Bacillati</taxon>
        <taxon>Bacillota</taxon>
        <taxon>Clostridia</taxon>
        <taxon>Eubacteriales</taxon>
        <taxon>Clostridiaceae</taxon>
        <taxon>Clostridium</taxon>
    </lineage>
</organism>
<keyword evidence="1" id="KW-0808">Transferase</keyword>
<dbReference type="InterPro" id="IPR007577">
    <property type="entry name" value="GlycoTrfase_DXD_sugar-bd_CS"/>
</dbReference>
<evidence type="ECO:0000313" key="3">
    <source>
        <dbReference type="Proteomes" id="UP000070646"/>
    </source>
</evidence>
<dbReference type="Proteomes" id="UP000070646">
    <property type="component" value="Unassembled WGS sequence"/>
</dbReference>
<dbReference type="PATRIC" id="fig|1502.174.peg.2838"/>
<dbReference type="PANTHER" id="PTHR32385">
    <property type="entry name" value="MANNOSYL PHOSPHORYLINOSITOL CERAMIDE SYNTHASE"/>
    <property type="match status" value="1"/>
</dbReference>
<dbReference type="PANTHER" id="PTHR32385:SF15">
    <property type="entry name" value="INOSITOL PHOSPHOCERAMIDE MANNOSYLTRANSFERASE 1"/>
    <property type="match status" value="1"/>
</dbReference>
<protein>
    <recommendedName>
        <fullName evidence="4">Glycosyl transferase</fullName>
    </recommendedName>
</protein>
<dbReference type="InterPro" id="IPR029044">
    <property type="entry name" value="Nucleotide-diphossugar_trans"/>
</dbReference>
<dbReference type="GO" id="GO:0016020">
    <property type="term" value="C:membrane"/>
    <property type="evidence" value="ECO:0007669"/>
    <property type="project" value="GOC"/>
</dbReference>
<evidence type="ECO:0000256" key="1">
    <source>
        <dbReference type="ARBA" id="ARBA00022679"/>
    </source>
</evidence>
<dbReference type="GO" id="GO:0000030">
    <property type="term" value="F:mannosyltransferase activity"/>
    <property type="evidence" value="ECO:0007669"/>
    <property type="project" value="TreeGrafter"/>
</dbReference>
<sequence>MNKKIIHYCWFGRTKLPDLAVKCIESWKEKCSDYEIRVWNEDNFNININSYVRQAYDNKKYAFVTDYVRLYVLYNYGGIYMDTDVEVLKSLDEFLELDAFSGFEKEDAIPTGIMGCKKGNLLFKELLEYYNDKSFVKENGELDLTTNVDIITNILLNKGLVLNNETQVIEGFKLFPKEFFCPKDYRTGNIKLTYNTYTIHHFAGSWHSNKQKFKNKIIKILGEKRVKKYLNLRNKFKDTSKGE</sequence>
<dbReference type="GO" id="GO:0051999">
    <property type="term" value="P:mannosyl-inositol phosphorylceramide biosynthetic process"/>
    <property type="evidence" value="ECO:0007669"/>
    <property type="project" value="TreeGrafter"/>
</dbReference>
<accession>A0A133MSC7</accession>
<dbReference type="Pfam" id="PF04488">
    <property type="entry name" value="Gly_transf_sug"/>
    <property type="match status" value="1"/>
</dbReference>
<evidence type="ECO:0000313" key="2">
    <source>
        <dbReference type="EMBL" id="KXA06962.1"/>
    </source>
</evidence>